<proteinExistence type="predicted"/>
<dbReference type="PANTHER" id="PTHR43464">
    <property type="entry name" value="METHYLTRANSFERASE"/>
    <property type="match status" value="1"/>
</dbReference>
<evidence type="ECO:0000313" key="4">
    <source>
        <dbReference type="EMBL" id="GIC86127.1"/>
    </source>
</evidence>
<accession>A0A8E0UUB2</accession>
<keyword evidence="3" id="KW-0949">S-adenosyl-L-methionine</keyword>
<reference evidence="4" key="2">
    <citation type="submission" date="2021-01" db="EMBL/GenBank/DDBJ databases">
        <title>Pan-genome distribution and transcriptional activeness of fungal secondary metabolism genes in Aspergillus section Fumigati.</title>
        <authorList>
            <person name="Takahashi H."/>
            <person name="Umemura M."/>
            <person name="Ninomiya A."/>
            <person name="Kusuya Y."/>
            <person name="Urayama S."/>
            <person name="Shimizu M."/>
            <person name="Watanabe A."/>
            <person name="Kamei K."/>
            <person name="Yaguchi T."/>
            <person name="Hagiwara D."/>
        </authorList>
    </citation>
    <scope>NUCLEOTIDE SEQUENCE</scope>
    <source>
        <strain evidence="4">IFM 46973</strain>
    </source>
</reference>
<dbReference type="PANTHER" id="PTHR43464:SF19">
    <property type="entry name" value="UBIQUINONE BIOSYNTHESIS O-METHYLTRANSFERASE, MITOCHONDRIAL"/>
    <property type="match status" value="1"/>
</dbReference>
<evidence type="ECO:0000256" key="1">
    <source>
        <dbReference type="ARBA" id="ARBA00022603"/>
    </source>
</evidence>
<evidence type="ECO:0000256" key="2">
    <source>
        <dbReference type="ARBA" id="ARBA00022679"/>
    </source>
</evidence>
<dbReference type="AlphaFoldDB" id="A0A8E0UUB2"/>
<dbReference type="InterPro" id="IPR029063">
    <property type="entry name" value="SAM-dependent_MTases_sf"/>
</dbReference>
<sequence length="286" mass="31441">MTCSIEDLARMYMPQEKYIRLVKAELQQRLDVISQWCIEPGSRVLEIGCGQGDSTVILADLVGADGHVTGIDPAPLDHGSPFSFAQVHANLKSSPLGSRITFHQATLQEFLQSNPDAKFDYAVFMHCLWYFESPDGLRPMLASLRGRARNLLIAEFSLDARGDPTTLPHLLAALSQAEISSRVARAIQETNIFSLHTPKSIKKAVSQAGWKMQKESYVDNHPDALDGRREVDAVLSEECRMAIATEPEEGRRRFAEALVESVQAAVGSLGPGKKAKTMSSWLGSFA</sequence>
<keyword evidence="2" id="KW-0808">Transferase</keyword>
<dbReference type="Pfam" id="PF13489">
    <property type="entry name" value="Methyltransf_23"/>
    <property type="match status" value="1"/>
</dbReference>
<dbReference type="GO" id="GO:0032259">
    <property type="term" value="P:methylation"/>
    <property type="evidence" value="ECO:0007669"/>
    <property type="project" value="UniProtKB-KW"/>
</dbReference>
<dbReference type="EMBL" id="BBXM02000002">
    <property type="protein sequence ID" value="GIC86127.1"/>
    <property type="molecule type" value="Genomic_DNA"/>
</dbReference>
<comment type="caution">
    <text evidence="4">The sequence shown here is derived from an EMBL/GenBank/DDBJ whole genome shotgun (WGS) entry which is preliminary data.</text>
</comment>
<dbReference type="GeneID" id="66989966"/>
<evidence type="ECO:0000313" key="5">
    <source>
        <dbReference type="Proteomes" id="UP000036893"/>
    </source>
</evidence>
<evidence type="ECO:0000256" key="3">
    <source>
        <dbReference type="ARBA" id="ARBA00022691"/>
    </source>
</evidence>
<dbReference type="CDD" id="cd02440">
    <property type="entry name" value="AdoMet_MTases"/>
    <property type="match status" value="1"/>
</dbReference>
<dbReference type="GO" id="GO:0008168">
    <property type="term" value="F:methyltransferase activity"/>
    <property type="evidence" value="ECO:0007669"/>
    <property type="project" value="UniProtKB-KW"/>
</dbReference>
<dbReference type="Gene3D" id="3.40.50.150">
    <property type="entry name" value="Vaccinia Virus protein VP39"/>
    <property type="match status" value="1"/>
</dbReference>
<dbReference type="SUPFAM" id="SSF53335">
    <property type="entry name" value="S-adenosyl-L-methionine-dependent methyltransferases"/>
    <property type="match status" value="1"/>
</dbReference>
<keyword evidence="1" id="KW-0489">Methyltransferase</keyword>
<organism evidence="4 5">
    <name type="scientific">Aspergillus udagawae</name>
    <dbReference type="NCBI Taxonomy" id="91492"/>
    <lineage>
        <taxon>Eukaryota</taxon>
        <taxon>Fungi</taxon>
        <taxon>Dikarya</taxon>
        <taxon>Ascomycota</taxon>
        <taxon>Pezizomycotina</taxon>
        <taxon>Eurotiomycetes</taxon>
        <taxon>Eurotiomycetidae</taxon>
        <taxon>Eurotiales</taxon>
        <taxon>Aspergillaceae</taxon>
        <taxon>Aspergillus</taxon>
        <taxon>Aspergillus subgen. Fumigati</taxon>
    </lineage>
</organism>
<protein>
    <recommendedName>
        <fullName evidence="6">Methyltransferase domain-containing protein</fullName>
    </recommendedName>
</protein>
<name>A0A8E0UUB2_9EURO</name>
<evidence type="ECO:0008006" key="6">
    <source>
        <dbReference type="Google" id="ProtNLM"/>
    </source>
</evidence>
<dbReference type="RefSeq" id="XP_043143393.1">
    <property type="nucleotide sequence ID" value="XM_043287458.1"/>
</dbReference>
<reference evidence="4" key="1">
    <citation type="journal article" date="2015" name="Genome Announc.">
        <title>Draft Genome Sequence of the Pathogenic Filamentous Fungus Aspergillus udagawae Strain IFM 46973T.</title>
        <authorList>
            <person name="Kusuya Y."/>
            <person name="Takahashi-Nakaguchi A."/>
            <person name="Takahashi H."/>
            <person name="Yaguchi T."/>
        </authorList>
    </citation>
    <scope>NUCLEOTIDE SEQUENCE</scope>
    <source>
        <strain evidence="4">IFM 46973</strain>
    </source>
</reference>
<gene>
    <name evidence="4" type="ORF">Aud_002490</name>
</gene>
<dbReference type="Proteomes" id="UP000036893">
    <property type="component" value="Unassembled WGS sequence"/>
</dbReference>